<feature type="compositionally biased region" description="Low complexity" evidence="1">
    <location>
        <begin position="14"/>
        <end position="24"/>
    </location>
</feature>
<name>A0A6J6VQ18_9ZZZZ</name>
<accession>A0A6J6VQ18</accession>
<dbReference type="EMBL" id="CAEZZX010000036">
    <property type="protein sequence ID" value="CAB4773519.1"/>
    <property type="molecule type" value="Genomic_DNA"/>
</dbReference>
<gene>
    <name evidence="2" type="ORF">UFOPK2938_00285</name>
</gene>
<organism evidence="2">
    <name type="scientific">freshwater metagenome</name>
    <dbReference type="NCBI Taxonomy" id="449393"/>
    <lineage>
        <taxon>unclassified sequences</taxon>
        <taxon>metagenomes</taxon>
        <taxon>ecological metagenomes</taxon>
    </lineage>
</organism>
<sequence>MPTSSSTNRFIACRPLRSSSPSLPNCRVSRPAPRGNDKPIAGSSSAPRASSNDPPPMSATKSSPEDQPNHRRTARNVVRASSSPDKTATSTPLACCTFLSTARPLGASRMAEVAKATTVSAPSSWANSQASRTKKISESTPGRSIDPFASTCSARRNSSLCEAVATGAAP</sequence>
<evidence type="ECO:0000256" key="1">
    <source>
        <dbReference type="SAM" id="MobiDB-lite"/>
    </source>
</evidence>
<feature type="region of interest" description="Disordered" evidence="1">
    <location>
        <begin position="119"/>
        <end position="149"/>
    </location>
</feature>
<feature type="compositionally biased region" description="Polar residues" evidence="1">
    <location>
        <begin position="119"/>
        <end position="131"/>
    </location>
</feature>
<protein>
    <submittedName>
        <fullName evidence="2">Unannotated protein</fullName>
    </submittedName>
</protein>
<proteinExistence type="predicted"/>
<reference evidence="2" key="1">
    <citation type="submission" date="2020-05" db="EMBL/GenBank/DDBJ databases">
        <authorList>
            <person name="Chiriac C."/>
            <person name="Salcher M."/>
            <person name="Ghai R."/>
            <person name="Kavagutti S V."/>
        </authorList>
    </citation>
    <scope>NUCLEOTIDE SEQUENCE</scope>
</reference>
<feature type="compositionally biased region" description="Polar residues" evidence="1">
    <location>
        <begin position="79"/>
        <end position="92"/>
    </location>
</feature>
<feature type="compositionally biased region" description="Polar residues" evidence="1">
    <location>
        <begin position="42"/>
        <end position="52"/>
    </location>
</feature>
<dbReference type="AlphaFoldDB" id="A0A6J6VQ18"/>
<feature type="region of interest" description="Disordered" evidence="1">
    <location>
        <begin position="1"/>
        <end position="93"/>
    </location>
</feature>
<evidence type="ECO:0000313" key="2">
    <source>
        <dbReference type="EMBL" id="CAB4773519.1"/>
    </source>
</evidence>